<feature type="compositionally biased region" description="Basic and acidic residues" evidence="4">
    <location>
        <begin position="643"/>
        <end position="652"/>
    </location>
</feature>
<dbReference type="EMBL" id="JAJSOF020000023">
    <property type="protein sequence ID" value="KAJ4435610.1"/>
    <property type="molecule type" value="Genomic_DNA"/>
</dbReference>
<keyword evidence="2" id="KW-0732">Signal</keyword>
<evidence type="ECO:0000313" key="5">
    <source>
        <dbReference type="EMBL" id="KAJ4435610.1"/>
    </source>
</evidence>
<dbReference type="InterPro" id="IPR003591">
    <property type="entry name" value="Leu-rich_rpt_typical-subtyp"/>
</dbReference>
<evidence type="ECO:0000256" key="2">
    <source>
        <dbReference type="ARBA" id="ARBA00022729"/>
    </source>
</evidence>
<dbReference type="InterPro" id="IPR001611">
    <property type="entry name" value="Leu-rich_rpt"/>
</dbReference>
<dbReference type="SUPFAM" id="SSF52058">
    <property type="entry name" value="L domain-like"/>
    <property type="match status" value="2"/>
</dbReference>
<dbReference type="PANTHER" id="PTHR24373">
    <property type="entry name" value="SLIT RELATED LEUCINE-RICH REPEAT NEURONAL PROTEIN"/>
    <property type="match status" value="1"/>
</dbReference>
<feature type="region of interest" description="Disordered" evidence="4">
    <location>
        <begin position="638"/>
        <end position="668"/>
    </location>
</feature>
<dbReference type="PROSITE" id="PS51450">
    <property type="entry name" value="LRR"/>
    <property type="match status" value="3"/>
</dbReference>
<sequence length="734" mass="83161">MSPRSSTESYPAFAHIGLRENPGKNLNQSRSSPCCKTGTLQILANLIRDAVVSELQKTINMNTEVINNLKITIEQRGKEISDLANKIDDLEQYQRCQCIRIFAIPEESGENIDEIAVELAKHQCRREAERTGTAIKCPKTGLNLICDTNKTLLMRVPRAMAWALLLLTLLTAPWRAACISCPAPCRCDIIAGADCSNASLTQLPQALDRDLSILKVNNNSLTSLSRFTFSKLGNRVFPHLVYLSFRLNHIRNIEPSTFEGTRNLKELNLNRNKLTQINPSVFRNLHKLEKLLLEKNGFFILEKGMFRELTSLSVLDISENLIADIKFGAFKGLGSLKKLYLRSNKLIELDSDTFRDLGSLVELDLSNNLLVAIKKDTFRGLWSLEIMELMFNKIRHIEKESFIDLSNLNRLDLDDNLIGNLGGNVFKGLVNLDTLYLSDNLFQHLGSDAFLGLRNLTTLYLTSNKIRTIESSTFQQTPLLEFLFLTTNTHLIIPEDDPFIFSGSLYYLDLSECNLTYIPPNAFSGLPGLLTLELSNNDLQSLDREVLKPMTERLSQVIIQENPLKCDCHLKSTWLWCRDHEVSFSGKCNSQKGRVDVSWDSFHDLDCGEALETTRNLNPDEEIETFVPVTVRNVVVIDDDEDPRSIPEHTSEEPDDEPAKNNSKGISQGVLLSHHPITTPTFRITRRDSDKAWSVVLFLSITVSDDDGDDLDYDYYFDYDDDDYDDRLFQIGKA</sequence>
<name>A0ABQ8SN70_PERAM</name>
<keyword evidence="1" id="KW-0433">Leucine-rich repeat</keyword>
<evidence type="ECO:0000256" key="3">
    <source>
        <dbReference type="ARBA" id="ARBA00022737"/>
    </source>
</evidence>
<dbReference type="Proteomes" id="UP001148838">
    <property type="component" value="Unassembled WGS sequence"/>
</dbReference>
<dbReference type="SMART" id="SM00365">
    <property type="entry name" value="LRR_SD22"/>
    <property type="match status" value="5"/>
</dbReference>
<keyword evidence="3" id="KW-0677">Repeat</keyword>
<organism evidence="5 6">
    <name type="scientific">Periplaneta americana</name>
    <name type="common">American cockroach</name>
    <name type="synonym">Blatta americana</name>
    <dbReference type="NCBI Taxonomy" id="6978"/>
    <lineage>
        <taxon>Eukaryota</taxon>
        <taxon>Metazoa</taxon>
        <taxon>Ecdysozoa</taxon>
        <taxon>Arthropoda</taxon>
        <taxon>Hexapoda</taxon>
        <taxon>Insecta</taxon>
        <taxon>Pterygota</taxon>
        <taxon>Neoptera</taxon>
        <taxon>Polyneoptera</taxon>
        <taxon>Dictyoptera</taxon>
        <taxon>Blattodea</taxon>
        <taxon>Blattoidea</taxon>
        <taxon>Blattidae</taxon>
        <taxon>Blattinae</taxon>
        <taxon>Periplaneta</taxon>
    </lineage>
</organism>
<comment type="caution">
    <text evidence="5">The sequence shown here is derived from an EMBL/GenBank/DDBJ whole genome shotgun (WGS) entry which is preliminary data.</text>
</comment>
<reference evidence="5 6" key="1">
    <citation type="journal article" date="2022" name="Allergy">
        <title>Genome assembly and annotation of Periplaneta americana reveal a comprehensive cockroach allergen profile.</title>
        <authorList>
            <person name="Wang L."/>
            <person name="Xiong Q."/>
            <person name="Saelim N."/>
            <person name="Wang L."/>
            <person name="Nong W."/>
            <person name="Wan A.T."/>
            <person name="Shi M."/>
            <person name="Liu X."/>
            <person name="Cao Q."/>
            <person name="Hui J.H.L."/>
            <person name="Sookrung N."/>
            <person name="Leung T.F."/>
            <person name="Tungtrongchitr A."/>
            <person name="Tsui S.K.W."/>
        </authorList>
    </citation>
    <scope>NUCLEOTIDE SEQUENCE [LARGE SCALE GENOMIC DNA]</scope>
    <source>
        <strain evidence="5">PWHHKU_190912</strain>
    </source>
</reference>
<keyword evidence="6" id="KW-1185">Reference proteome</keyword>
<dbReference type="InterPro" id="IPR050328">
    <property type="entry name" value="Dev_Immune_Receptor"/>
</dbReference>
<dbReference type="InterPro" id="IPR032675">
    <property type="entry name" value="LRR_dom_sf"/>
</dbReference>
<evidence type="ECO:0000313" key="6">
    <source>
        <dbReference type="Proteomes" id="UP001148838"/>
    </source>
</evidence>
<dbReference type="SMART" id="SM00369">
    <property type="entry name" value="LRR_TYP"/>
    <property type="match status" value="13"/>
</dbReference>
<dbReference type="PANTHER" id="PTHR24373:SF275">
    <property type="entry name" value="TIR DOMAIN-CONTAINING PROTEIN"/>
    <property type="match status" value="1"/>
</dbReference>
<protein>
    <submittedName>
        <fullName evidence="5">Uncharacterized protein</fullName>
    </submittedName>
</protein>
<dbReference type="Gene3D" id="3.80.10.10">
    <property type="entry name" value="Ribonuclease Inhibitor"/>
    <property type="match status" value="4"/>
</dbReference>
<dbReference type="Pfam" id="PF13855">
    <property type="entry name" value="LRR_8"/>
    <property type="match status" value="4"/>
</dbReference>
<gene>
    <name evidence="5" type="ORF">ANN_18226</name>
</gene>
<evidence type="ECO:0000256" key="4">
    <source>
        <dbReference type="SAM" id="MobiDB-lite"/>
    </source>
</evidence>
<proteinExistence type="predicted"/>
<accession>A0ABQ8SN70</accession>
<evidence type="ECO:0000256" key="1">
    <source>
        <dbReference type="ARBA" id="ARBA00022614"/>
    </source>
</evidence>